<sequence length="71" mass="7999">MAEENKVTAEQLNTTGRLVRILFNVVATFLFVILRIALPPSPTEIVTTKYISFMALSFCFIAITMLMSEIK</sequence>
<keyword evidence="1" id="KW-0812">Transmembrane</keyword>
<protein>
    <recommendedName>
        <fullName evidence="4">Transmembrane protein</fullName>
    </recommendedName>
</protein>
<dbReference type="Proteomes" id="UP000265520">
    <property type="component" value="Unassembled WGS sequence"/>
</dbReference>
<feature type="transmembrane region" description="Helical" evidence="1">
    <location>
        <begin position="21"/>
        <end position="38"/>
    </location>
</feature>
<evidence type="ECO:0000313" key="3">
    <source>
        <dbReference type="Proteomes" id="UP000265520"/>
    </source>
</evidence>
<dbReference type="EMBL" id="LXQA010431893">
    <property type="protein sequence ID" value="MCI51438.1"/>
    <property type="molecule type" value="Genomic_DNA"/>
</dbReference>
<keyword evidence="3" id="KW-1185">Reference proteome</keyword>
<keyword evidence="1" id="KW-0472">Membrane</keyword>
<organism evidence="2 3">
    <name type="scientific">Trifolium medium</name>
    <dbReference type="NCBI Taxonomy" id="97028"/>
    <lineage>
        <taxon>Eukaryota</taxon>
        <taxon>Viridiplantae</taxon>
        <taxon>Streptophyta</taxon>
        <taxon>Embryophyta</taxon>
        <taxon>Tracheophyta</taxon>
        <taxon>Spermatophyta</taxon>
        <taxon>Magnoliopsida</taxon>
        <taxon>eudicotyledons</taxon>
        <taxon>Gunneridae</taxon>
        <taxon>Pentapetalae</taxon>
        <taxon>rosids</taxon>
        <taxon>fabids</taxon>
        <taxon>Fabales</taxon>
        <taxon>Fabaceae</taxon>
        <taxon>Papilionoideae</taxon>
        <taxon>50 kb inversion clade</taxon>
        <taxon>NPAAA clade</taxon>
        <taxon>Hologalegina</taxon>
        <taxon>IRL clade</taxon>
        <taxon>Trifolieae</taxon>
        <taxon>Trifolium</taxon>
    </lineage>
</organism>
<proteinExistence type="predicted"/>
<evidence type="ECO:0008006" key="4">
    <source>
        <dbReference type="Google" id="ProtNLM"/>
    </source>
</evidence>
<feature type="non-terminal residue" evidence="2">
    <location>
        <position position="71"/>
    </location>
</feature>
<accession>A0A392SRF0</accession>
<dbReference type="AlphaFoldDB" id="A0A392SRF0"/>
<feature type="transmembrane region" description="Helical" evidence="1">
    <location>
        <begin position="50"/>
        <end position="68"/>
    </location>
</feature>
<keyword evidence="1" id="KW-1133">Transmembrane helix</keyword>
<name>A0A392SRF0_9FABA</name>
<evidence type="ECO:0000256" key="1">
    <source>
        <dbReference type="SAM" id="Phobius"/>
    </source>
</evidence>
<evidence type="ECO:0000313" key="2">
    <source>
        <dbReference type="EMBL" id="MCI51438.1"/>
    </source>
</evidence>
<comment type="caution">
    <text evidence="2">The sequence shown here is derived from an EMBL/GenBank/DDBJ whole genome shotgun (WGS) entry which is preliminary data.</text>
</comment>
<reference evidence="2 3" key="1">
    <citation type="journal article" date="2018" name="Front. Plant Sci.">
        <title>Red Clover (Trifolium pratense) and Zigzag Clover (T. medium) - A Picture of Genomic Similarities and Differences.</title>
        <authorList>
            <person name="Dluhosova J."/>
            <person name="Istvanek J."/>
            <person name="Nedelnik J."/>
            <person name="Repkova J."/>
        </authorList>
    </citation>
    <scope>NUCLEOTIDE SEQUENCE [LARGE SCALE GENOMIC DNA]</scope>
    <source>
        <strain evidence="3">cv. 10/8</strain>
        <tissue evidence="2">Leaf</tissue>
    </source>
</reference>